<dbReference type="FunFam" id="3.40.640.10:FF:000024">
    <property type="entry name" value="Kynurenine--oxoglutarate transaminase 3"/>
    <property type="match status" value="1"/>
</dbReference>
<evidence type="ECO:0000259" key="9">
    <source>
        <dbReference type="Pfam" id="PF00155"/>
    </source>
</evidence>
<feature type="domain" description="Aminotransferase class I/classII large" evidence="9">
    <location>
        <begin position="91"/>
        <end position="505"/>
    </location>
</feature>
<dbReference type="InterPro" id="IPR015422">
    <property type="entry name" value="PyrdxlP-dep_Trfase_small"/>
</dbReference>
<evidence type="ECO:0000256" key="5">
    <source>
        <dbReference type="ARBA" id="ARBA00022679"/>
    </source>
</evidence>
<dbReference type="GO" id="GO:0030170">
    <property type="term" value="F:pyridoxal phosphate binding"/>
    <property type="evidence" value="ECO:0007669"/>
    <property type="project" value="InterPro"/>
</dbReference>
<dbReference type="EMBL" id="GGYP01004635">
    <property type="protein sequence ID" value="MDE49406.1"/>
    <property type="molecule type" value="Transcribed_RNA"/>
</dbReference>
<comment type="similarity">
    <text evidence="2">Belongs to the class-I pyridoxal-phosphate-dependent aminotransferase family.</text>
</comment>
<keyword evidence="4" id="KW-0032">Aminotransferase</keyword>
<dbReference type="FunFam" id="3.90.1150.10:FF:000021">
    <property type="entry name" value="Kynurenine--oxoglutarate transaminase 3"/>
    <property type="match status" value="1"/>
</dbReference>
<dbReference type="PANTHER" id="PTHR43807:SF20">
    <property type="entry name" value="FI04487P"/>
    <property type="match status" value="1"/>
</dbReference>
<evidence type="ECO:0000256" key="4">
    <source>
        <dbReference type="ARBA" id="ARBA00022576"/>
    </source>
</evidence>
<dbReference type="Pfam" id="PF00155">
    <property type="entry name" value="Aminotran_1_2"/>
    <property type="match status" value="1"/>
</dbReference>
<keyword evidence="5" id="KW-0808">Transferase</keyword>
<comment type="pathway">
    <text evidence="7">Amino-acid degradation; L-kynurenine degradation; kynurenate from L-kynurenine: step 1/2.</text>
</comment>
<dbReference type="PANTHER" id="PTHR43807">
    <property type="entry name" value="FI04487P"/>
    <property type="match status" value="1"/>
</dbReference>
<keyword evidence="8" id="KW-0732">Signal</keyword>
<evidence type="ECO:0000256" key="8">
    <source>
        <dbReference type="SAM" id="SignalP"/>
    </source>
</evidence>
<evidence type="ECO:0000256" key="3">
    <source>
        <dbReference type="ARBA" id="ARBA00011738"/>
    </source>
</evidence>
<dbReference type="InterPro" id="IPR051326">
    <property type="entry name" value="Kynurenine-oxoglutarate_AT"/>
</dbReference>
<sequence>MQGGRIMAGQQQRVTTTNTARGLLLVSVCVLVVCCSGSDCLAIDSNGASPTSSSSSVVGLSMRVPKAADRILNEPASVWVEFIQLALDHKPLNLGQGFPDFAAPQYLVESLENATRLSDPKMVLNHQYTRSFGHPRLVNALQAYYRNMRGFELLSDPKEQVLVTVGAYEALFTAIMAFVNPGDEVILIDPAFDAYAPMVAMAGGKSVFIPLRPVAATGEQHNNGGISSELYRLDMRELLAKINNRTRAIVLNTPNNPLGKVYSRDELAQLAKVCEQHNLLVIADEVYEQFYYDSSKHISMASLPGMWNRTITIGSAGKTFSVTGWKIGWAYGPKHLIRYMQLVHQTAVYTVATPLQEAVARALEHEMQLIGQHQHQSNSTEHTTEQPGVLYWSSLRNELKTKRNRMAKVLERAGMRPIVPQGGYFMMADFSKLAKVFPEYNYVGQVNSSSSQVINTNDYKFARWLSKVKHLQGIPGGAFYSGENKSLGENLIRLCFIKKNETLDKFEELIDQLVE</sequence>
<name>A0A6G1SFU2_9ACAR</name>
<dbReference type="GO" id="GO:0005739">
    <property type="term" value="C:mitochondrion"/>
    <property type="evidence" value="ECO:0007669"/>
    <property type="project" value="TreeGrafter"/>
</dbReference>
<dbReference type="GO" id="GO:0097053">
    <property type="term" value="P:L-kynurenine catabolic process"/>
    <property type="evidence" value="ECO:0007669"/>
    <property type="project" value="UniProtKB-UniPathway"/>
</dbReference>
<dbReference type="InterPro" id="IPR015424">
    <property type="entry name" value="PyrdxlP-dep_Trfase"/>
</dbReference>
<reference evidence="10" key="1">
    <citation type="submission" date="2018-10" db="EMBL/GenBank/DDBJ databases">
        <title>Transcriptome assembly of Aceria tosichella (Wheat curl mite) Type 2.</title>
        <authorList>
            <person name="Scully E.D."/>
            <person name="Geib S.M."/>
            <person name="Palmer N.A."/>
            <person name="Gupta A.K."/>
            <person name="Sarath G."/>
            <person name="Tatineni S."/>
        </authorList>
    </citation>
    <scope>NUCLEOTIDE SEQUENCE</scope>
    <source>
        <strain evidence="10">LincolnNE</strain>
    </source>
</reference>
<comment type="cofactor">
    <cofactor evidence="1">
        <name>pyridoxal 5'-phosphate</name>
        <dbReference type="ChEBI" id="CHEBI:597326"/>
    </cofactor>
</comment>
<dbReference type="InterPro" id="IPR015421">
    <property type="entry name" value="PyrdxlP-dep_Trfase_major"/>
</dbReference>
<evidence type="ECO:0000256" key="7">
    <source>
        <dbReference type="ARBA" id="ARBA00024016"/>
    </source>
</evidence>
<gene>
    <name evidence="10" type="primary">CCBL2</name>
    <name evidence="10" type="ORF">g.16537</name>
</gene>
<feature type="chain" id="PRO_5026006808" evidence="8">
    <location>
        <begin position="38"/>
        <end position="515"/>
    </location>
</feature>
<accession>A0A6G1SFU2</accession>
<dbReference type="Gene3D" id="3.40.640.10">
    <property type="entry name" value="Type I PLP-dependent aspartate aminotransferase-like (Major domain)"/>
    <property type="match status" value="1"/>
</dbReference>
<dbReference type="SUPFAM" id="SSF53383">
    <property type="entry name" value="PLP-dependent transferases"/>
    <property type="match status" value="1"/>
</dbReference>
<dbReference type="AlphaFoldDB" id="A0A6G1SFU2"/>
<evidence type="ECO:0000256" key="6">
    <source>
        <dbReference type="ARBA" id="ARBA00022898"/>
    </source>
</evidence>
<dbReference type="InterPro" id="IPR004839">
    <property type="entry name" value="Aminotransferase_I/II_large"/>
</dbReference>
<proteinExistence type="inferred from homology"/>
<evidence type="ECO:0000256" key="1">
    <source>
        <dbReference type="ARBA" id="ARBA00001933"/>
    </source>
</evidence>
<dbReference type="GO" id="GO:0016212">
    <property type="term" value="F:kynurenine-oxoglutarate transaminase activity"/>
    <property type="evidence" value="ECO:0007669"/>
    <property type="project" value="TreeGrafter"/>
</dbReference>
<dbReference type="UniPathway" id="UPA00334">
    <property type="reaction ID" value="UER00726"/>
</dbReference>
<comment type="subunit">
    <text evidence="3">Homodimer.</text>
</comment>
<evidence type="ECO:0000313" key="10">
    <source>
        <dbReference type="EMBL" id="MDE49406.1"/>
    </source>
</evidence>
<organism evidence="10">
    <name type="scientific">Aceria tosichella</name>
    <name type="common">wheat curl mite</name>
    <dbReference type="NCBI Taxonomy" id="561515"/>
    <lineage>
        <taxon>Eukaryota</taxon>
        <taxon>Metazoa</taxon>
        <taxon>Ecdysozoa</taxon>
        <taxon>Arthropoda</taxon>
        <taxon>Chelicerata</taxon>
        <taxon>Arachnida</taxon>
        <taxon>Acari</taxon>
        <taxon>Acariformes</taxon>
        <taxon>Trombidiformes</taxon>
        <taxon>Prostigmata</taxon>
        <taxon>Eupodina</taxon>
        <taxon>Eriophyoidea</taxon>
        <taxon>Eriophyidae</taxon>
        <taxon>Eriophyinae</taxon>
        <taxon>Aceriini</taxon>
        <taxon>Aceria</taxon>
    </lineage>
</organism>
<dbReference type="Gene3D" id="3.90.1150.10">
    <property type="entry name" value="Aspartate Aminotransferase, domain 1"/>
    <property type="match status" value="1"/>
</dbReference>
<evidence type="ECO:0000256" key="2">
    <source>
        <dbReference type="ARBA" id="ARBA00007441"/>
    </source>
</evidence>
<protein>
    <submittedName>
        <fullName evidence="10">Kynurenine--oxoglutarate transaminase 3</fullName>
    </submittedName>
</protein>
<feature type="signal peptide" evidence="8">
    <location>
        <begin position="1"/>
        <end position="37"/>
    </location>
</feature>
<keyword evidence="6" id="KW-0663">Pyridoxal phosphate</keyword>
<dbReference type="CDD" id="cd00609">
    <property type="entry name" value="AAT_like"/>
    <property type="match status" value="1"/>
</dbReference>